<accession>A0A8H4NYJ9</accession>
<gene>
    <name evidence="2" type="ORF">F53441_7322</name>
</gene>
<feature type="region of interest" description="Disordered" evidence="1">
    <location>
        <begin position="1"/>
        <end position="45"/>
    </location>
</feature>
<dbReference type="AlphaFoldDB" id="A0A8H4NYJ9"/>
<proteinExistence type="predicted"/>
<dbReference type="EMBL" id="JAADJG010000287">
    <property type="protein sequence ID" value="KAF4449401.1"/>
    <property type="molecule type" value="Genomic_DNA"/>
</dbReference>
<reference evidence="2" key="1">
    <citation type="submission" date="2020-01" db="EMBL/GenBank/DDBJ databases">
        <title>Identification and distribution of gene clusters putatively required for synthesis of sphingolipid metabolism inhibitors in phylogenetically diverse species of the filamentous fungus Fusarium.</title>
        <authorList>
            <person name="Kim H.-S."/>
            <person name="Busman M."/>
            <person name="Brown D.W."/>
            <person name="Divon H."/>
            <person name="Uhlig S."/>
            <person name="Proctor R.H."/>
        </authorList>
    </citation>
    <scope>NUCLEOTIDE SEQUENCE</scope>
    <source>
        <strain evidence="2">NRRL 53441</strain>
    </source>
</reference>
<feature type="compositionally biased region" description="Pro residues" evidence="1">
    <location>
        <begin position="19"/>
        <end position="33"/>
    </location>
</feature>
<organism evidence="2 3">
    <name type="scientific">Fusarium austroafricanum</name>
    <dbReference type="NCBI Taxonomy" id="2364996"/>
    <lineage>
        <taxon>Eukaryota</taxon>
        <taxon>Fungi</taxon>
        <taxon>Dikarya</taxon>
        <taxon>Ascomycota</taxon>
        <taxon>Pezizomycotina</taxon>
        <taxon>Sordariomycetes</taxon>
        <taxon>Hypocreomycetidae</taxon>
        <taxon>Hypocreales</taxon>
        <taxon>Nectriaceae</taxon>
        <taxon>Fusarium</taxon>
        <taxon>Fusarium concolor species complex</taxon>
    </lineage>
</organism>
<evidence type="ECO:0000313" key="2">
    <source>
        <dbReference type="EMBL" id="KAF4449401.1"/>
    </source>
</evidence>
<keyword evidence="3" id="KW-1185">Reference proteome</keyword>
<dbReference type="OrthoDB" id="5106266at2759"/>
<dbReference type="Proteomes" id="UP000605986">
    <property type="component" value="Unassembled WGS sequence"/>
</dbReference>
<sequence>MDFRYQSSAEHTRSFTRPFTPPLTPPLTPPSTPLTPDDIHDDVPTEPWHEALVPQTTGDDQAYELPMVREDVDELCRTRPCTIELMYMTLEVDEISSPNDLLETNRAIKAQQDWEQTIIDWFEANQYKLAEERQAAARPYSSFYCGLEMFARFTLDCDRDCQAFQIRNELQSQAPQSQLYVLTFRPNPKRKSATAFPPEEKYWH</sequence>
<name>A0A8H4NYJ9_9HYPO</name>
<evidence type="ECO:0000313" key="3">
    <source>
        <dbReference type="Proteomes" id="UP000605986"/>
    </source>
</evidence>
<evidence type="ECO:0000256" key="1">
    <source>
        <dbReference type="SAM" id="MobiDB-lite"/>
    </source>
</evidence>
<comment type="caution">
    <text evidence="2">The sequence shown here is derived from an EMBL/GenBank/DDBJ whole genome shotgun (WGS) entry which is preliminary data.</text>
</comment>
<protein>
    <submittedName>
        <fullName evidence="2">Uncharacterized protein</fullName>
    </submittedName>
</protein>